<protein>
    <submittedName>
        <fullName evidence="1">Uncharacterized protein</fullName>
    </submittedName>
</protein>
<dbReference type="InterPro" id="IPR029055">
    <property type="entry name" value="Ntn_hydrolases_N"/>
</dbReference>
<dbReference type="Gene3D" id="3.60.60.10">
    <property type="entry name" value="Penicillin V Acylase, Chain A"/>
    <property type="match status" value="1"/>
</dbReference>
<proteinExistence type="predicted"/>
<sequence length="583" mass="67753">MTTNYKRTLRTIFIFTLIFHKSIACSIFSGIDKYNNVWFGNNEDFAFSFKNYINIFPKSSQNKYGYFTFSRDTPENGNNAFIAGGLNEAGLAFDFNSTENIFPVKNMYRKVAFPQGDNAILPYILGNLSTTQEVIDFFEKYWFQFGFRSSQMHVADKYGNLAIISPNGVIKNNQMLISTNFDLCVNNNNNNNDCWRYNKANDILKNNEINYDSMVLACSQTAEKGANTTVYSSIYNLNKKEITLFFAGDYKNKYKISLKKLLKKGRKSITLTNLFKKNNTSIIHQYIESNNSTAAIQHYFKNVKDNKEKDFLLPNVVYYYTRETNNFLIYDFLKELQKNYAEDIDIWLLKAIYEYQKGEESLALSTLIEFENKFPDYKYFSEEIRTKFQDKNNTNEVSNFKLKGYHNAKSVFLKYKPFSSSFHPINNIVFLQKSNEGWSTNLKLEKGIYNYSFIVDGEEILDNSIEIYDIQNLIRQKIKCHQKTVGFTKEQNKIKLTIQVPNEEDVVYITGNQEAAFQAPLIMLQNIGGKKREIEINAHLPLEFSIVTGGAVKKGQFENNKEVIKIDTISDHESFSYKIIKWN</sequence>
<comment type="caution">
    <text evidence="1">The sequence shown here is derived from an EMBL/GenBank/DDBJ whole genome shotgun (WGS) entry which is preliminary data.</text>
</comment>
<organism evidence="1 2">
    <name type="scientific">Flavobacterium piscinae</name>
    <dbReference type="NCBI Taxonomy" id="2506424"/>
    <lineage>
        <taxon>Bacteria</taxon>
        <taxon>Pseudomonadati</taxon>
        <taxon>Bacteroidota</taxon>
        <taxon>Flavobacteriia</taxon>
        <taxon>Flavobacteriales</taxon>
        <taxon>Flavobacteriaceae</taxon>
        <taxon>Flavobacterium</taxon>
    </lineage>
</organism>
<name>A0A4Q1KWY0_9FLAO</name>
<dbReference type="OrthoDB" id="9784036at2"/>
<keyword evidence="2" id="KW-1185">Reference proteome</keyword>
<dbReference type="EMBL" id="SBKQ01000002">
    <property type="protein sequence ID" value="RXR34818.1"/>
    <property type="molecule type" value="Genomic_DNA"/>
</dbReference>
<dbReference type="SUPFAM" id="SSF56235">
    <property type="entry name" value="N-terminal nucleophile aminohydrolases (Ntn hydrolases)"/>
    <property type="match status" value="1"/>
</dbReference>
<reference evidence="2" key="1">
    <citation type="submission" date="2019-01" db="EMBL/GenBank/DDBJ databases">
        <title>Cytophagaceae bacterium strain CAR-16.</title>
        <authorList>
            <person name="Chen W.-M."/>
        </authorList>
    </citation>
    <scope>NUCLEOTIDE SEQUENCE [LARGE SCALE GENOMIC DNA]</scope>
    <source>
        <strain evidence="2">ICH-30</strain>
    </source>
</reference>
<dbReference type="InterPro" id="IPR013783">
    <property type="entry name" value="Ig-like_fold"/>
</dbReference>
<evidence type="ECO:0000313" key="2">
    <source>
        <dbReference type="Proteomes" id="UP000289734"/>
    </source>
</evidence>
<accession>A0A4Q1KWY0</accession>
<dbReference type="RefSeq" id="WP_129463225.1">
    <property type="nucleotide sequence ID" value="NZ_SBKQ01000002.1"/>
</dbReference>
<dbReference type="AlphaFoldDB" id="A0A4Q1KWY0"/>
<dbReference type="Gene3D" id="2.60.40.10">
    <property type="entry name" value="Immunoglobulins"/>
    <property type="match status" value="1"/>
</dbReference>
<gene>
    <name evidence="1" type="ORF">EQG68_02610</name>
</gene>
<dbReference type="Proteomes" id="UP000289734">
    <property type="component" value="Unassembled WGS sequence"/>
</dbReference>
<evidence type="ECO:0000313" key="1">
    <source>
        <dbReference type="EMBL" id="RXR34818.1"/>
    </source>
</evidence>